<evidence type="ECO:0000313" key="4">
    <source>
        <dbReference type="Proteomes" id="UP000039324"/>
    </source>
</evidence>
<dbReference type="GO" id="GO:0016150">
    <property type="term" value="F:translation release factor activity, codon nonspecific"/>
    <property type="evidence" value="ECO:0007669"/>
    <property type="project" value="TreeGrafter"/>
</dbReference>
<dbReference type="GO" id="GO:0004045">
    <property type="term" value="F:peptidyl-tRNA hydrolase activity"/>
    <property type="evidence" value="ECO:0007669"/>
    <property type="project" value="TreeGrafter"/>
</dbReference>
<evidence type="ECO:0000256" key="1">
    <source>
        <dbReference type="SAM" id="MobiDB-lite"/>
    </source>
</evidence>
<sequence>LREFVGRPAMLRAILRCRPSGVIVARRCLATFDVVDRVMVPRDQVQITFARSAGPGGQNVNKVNTKVEIRFNVETAKWLSDEAKQRLMNQQGHRITKANELVVTSMVSRSQHRNLEDAMQKLQGYIDEAHKVEKEWIPTEKPVSAKLTRLKDKKLHSMKKAARRKPDPDF</sequence>
<dbReference type="Gene3D" id="3.30.160.20">
    <property type="match status" value="1"/>
</dbReference>
<dbReference type="PANTHER" id="PTHR11075:SF54">
    <property type="entry name" value="LARGE RIBOSOMAL SUBUNIT PROTEIN ML62"/>
    <property type="match status" value="1"/>
</dbReference>
<evidence type="ECO:0000259" key="2">
    <source>
        <dbReference type="PROSITE" id="PS00745"/>
    </source>
</evidence>
<dbReference type="AlphaFoldDB" id="A0A0G4IQ61"/>
<proteinExistence type="predicted"/>
<dbReference type="FunFam" id="3.30.160.20:FF:000046">
    <property type="entry name" value="Peptidyl-tRNA hydrolase ICT1"/>
    <property type="match status" value="1"/>
</dbReference>
<dbReference type="InterPro" id="IPR052104">
    <property type="entry name" value="Mito_Release_Factor_mL62"/>
</dbReference>
<feature type="non-terminal residue" evidence="3">
    <location>
        <position position="1"/>
    </location>
</feature>
<organism evidence="3 4">
    <name type="scientific">Plasmodiophora brassicae</name>
    <name type="common">Clubroot disease agent</name>
    <dbReference type="NCBI Taxonomy" id="37360"/>
    <lineage>
        <taxon>Eukaryota</taxon>
        <taxon>Sar</taxon>
        <taxon>Rhizaria</taxon>
        <taxon>Endomyxa</taxon>
        <taxon>Phytomyxea</taxon>
        <taxon>Plasmodiophorida</taxon>
        <taxon>Plasmodiophoridae</taxon>
        <taxon>Plasmodiophora</taxon>
    </lineage>
</organism>
<gene>
    <name evidence="3" type="ORF">PBRA_000636</name>
</gene>
<dbReference type="GO" id="GO:0005762">
    <property type="term" value="C:mitochondrial large ribosomal subunit"/>
    <property type="evidence" value="ECO:0007669"/>
    <property type="project" value="TreeGrafter"/>
</dbReference>
<dbReference type="InterPro" id="IPR000352">
    <property type="entry name" value="Pep_chain_release_fac_I"/>
</dbReference>
<evidence type="ECO:0000313" key="3">
    <source>
        <dbReference type="EMBL" id="CEO97291.1"/>
    </source>
</evidence>
<dbReference type="GO" id="GO:0070126">
    <property type="term" value="P:mitochondrial translational termination"/>
    <property type="evidence" value="ECO:0007669"/>
    <property type="project" value="TreeGrafter"/>
</dbReference>
<dbReference type="NCBIfam" id="NF006718">
    <property type="entry name" value="PRK09256.1"/>
    <property type="match status" value="1"/>
</dbReference>
<reference evidence="3 4" key="1">
    <citation type="submission" date="2015-02" db="EMBL/GenBank/DDBJ databases">
        <authorList>
            <person name="Chooi Y.-H."/>
        </authorList>
    </citation>
    <scope>NUCLEOTIDE SEQUENCE [LARGE SCALE GENOMIC DNA]</scope>
    <source>
        <strain evidence="3">E3</strain>
    </source>
</reference>
<accession>A0A0G4IQ61</accession>
<dbReference type="SUPFAM" id="SSF110916">
    <property type="entry name" value="Peptidyl-tRNA hydrolase domain-like"/>
    <property type="match status" value="1"/>
</dbReference>
<dbReference type="OMA" id="SEHRSQW"/>
<dbReference type="PROSITE" id="PS00745">
    <property type="entry name" value="RF_PROK_I"/>
    <property type="match status" value="1"/>
</dbReference>
<feature type="region of interest" description="Disordered" evidence="1">
    <location>
        <begin position="149"/>
        <end position="170"/>
    </location>
</feature>
<dbReference type="OrthoDB" id="270639at2759"/>
<dbReference type="Proteomes" id="UP000039324">
    <property type="component" value="Unassembled WGS sequence"/>
</dbReference>
<keyword evidence="4" id="KW-1185">Reference proteome</keyword>
<dbReference type="Pfam" id="PF00472">
    <property type="entry name" value="RF-1"/>
    <property type="match status" value="1"/>
</dbReference>
<dbReference type="EMBL" id="CDSF01000079">
    <property type="protein sequence ID" value="CEO97291.1"/>
    <property type="molecule type" value="Genomic_DNA"/>
</dbReference>
<dbReference type="PANTHER" id="PTHR11075">
    <property type="entry name" value="PEPTIDE CHAIN RELEASE FACTOR"/>
    <property type="match status" value="1"/>
</dbReference>
<feature type="compositionally biased region" description="Basic residues" evidence="1">
    <location>
        <begin position="151"/>
        <end position="163"/>
    </location>
</feature>
<name>A0A0G4IQ61_PLABS</name>
<dbReference type="STRING" id="37360.A0A0G4IQ61"/>
<feature type="domain" description="Prokaryotic-type class I peptide chain release factors" evidence="2">
    <location>
        <begin position="51"/>
        <end position="67"/>
    </location>
</feature>
<protein>
    <recommendedName>
        <fullName evidence="2">Prokaryotic-type class I peptide chain release factors domain-containing protein</fullName>
    </recommendedName>
</protein>